<evidence type="ECO:0000256" key="9">
    <source>
        <dbReference type="HAMAP-Rule" id="MF_00237"/>
    </source>
</evidence>
<dbReference type="AlphaFoldDB" id="A0AAW9R8S3"/>
<dbReference type="GO" id="GO:0008320">
    <property type="term" value="F:protein transmembrane transporter activity"/>
    <property type="evidence" value="ECO:0007669"/>
    <property type="project" value="UniProtKB-UniRule"/>
</dbReference>
<comment type="similarity">
    <text evidence="9">Belongs to the TatB family.</text>
</comment>
<dbReference type="PANTHER" id="PTHR33162:SF1">
    <property type="entry name" value="SEC-INDEPENDENT PROTEIN TRANSLOCASE PROTEIN TATA, CHLOROPLASTIC"/>
    <property type="match status" value="1"/>
</dbReference>
<dbReference type="RefSeq" id="WP_354695143.1">
    <property type="nucleotide sequence ID" value="NZ_JAZHOG010000005.1"/>
</dbReference>
<accession>A0AAW9R8S3</accession>
<dbReference type="Proteomes" id="UP001359886">
    <property type="component" value="Unassembled WGS sequence"/>
</dbReference>
<evidence type="ECO:0000256" key="4">
    <source>
        <dbReference type="ARBA" id="ARBA00022692"/>
    </source>
</evidence>
<evidence type="ECO:0000256" key="11">
    <source>
        <dbReference type="SAM" id="Phobius"/>
    </source>
</evidence>
<dbReference type="GO" id="GO:0043953">
    <property type="term" value="P:protein transport by the Tat complex"/>
    <property type="evidence" value="ECO:0007669"/>
    <property type="project" value="UniProtKB-UniRule"/>
</dbReference>
<sequence length="110" mass="12324">MFDVGFAELVLLFIIGLLILGPERLPKVARTLGGLTRKARSSWLNLKRSIEAEMRAEELKQPFEQFSKDVRSTVSDVNEKVDSFKRDMNADITESGDAKDPKPPSGDDSR</sequence>
<keyword evidence="6 9" id="KW-1133">Transmembrane helix</keyword>
<comment type="subcellular location">
    <subcellularLocation>
        <location evidence="9">Cell membrane</location>
        <topology evidence="9">Single-pass membrane protein</topology>
    </subcellularLocation>
    <subcellularLocation>
        <location evidence="1">Membrane</location>
        <topology evidence="1">Single-pass membrane protein</topology>
    </subcellularLocation>
</comment>
<dbReference type="InterPro" id="IPR003369">
    <property type="entry name" value="TatA/B/E"/>
</dbReference>
<feature type="transmembrane region" description="Helical" evidence="11">
    <location>
        <begin position="6"/>
        <end position="22"/>
    </location>
</feature>
<feature type="compositionally biased region" description="Basic and acidic residues" evidence="10">
    <location>
        <begin position="96"/>
        <end position="110"/>
    </location>
</feature>
<dbReference type="NCBIfam" id="TIGR01410">
    <property type="entry name" value="tatB"/>
    <property type="match status" value="1"/>
</dbReference>
<dbReference type="GO" id="GO:0033281">
    <property type="term" value="C:TAT protein transport complex"/>
    <property type="evidence" value="ECO:0007669"/>
    <property type="project" value="UniProtKB-UniRule"/>
</dbReference>
<keyword evidence="13" id="KW-1185">Reference proteome</keyword>
<keyword evidence="2 9" id="KW-0813">Transport</keyword>
<keyword evidence="5 9" id="KW-0653">Protein transport</keyword>
<keyword evidence="8 9" id="KW-0472">Membrane</keyword>
<dbReference type="PRINTS" id="PR01506">
    <property type="entry name" value="TATBPROTEIN"/>
</dbReference>
<protein>
    <recommendedName>
        <fullName evidence="9">Sec-independent protein translocase protein TatB</fullName>
    </recommendedName>
</protein>
<comment type="function">
    <text evidence="9">Part of the twin-arginine translocation (Tat) system that transports large folded proteins containing a characteristic twin-arginine motif in their signal peptide across membranes. Together with TatC, TatB is part of a receptor directly interacting with Tat signal peptides. TatB may form an oligomeric binding site that transiently accommodates folded Tat precursor proteins before their translocation.</text>
</comment>
<proteinExistence type="inferred from homology"/>
<evidence type="ECO:0000256" key="10">
    <source>
        <dbReference type="SAM" id="MobiDB-lite"/>
    </source>
</evidence>
<evidence type="ECO:0000256" key="3">
    <source>
        <dbReference type="ARBA" id="ARBA00022475"/>
    </source>
</evidence>
<gene>
    <name evidence="9 12" type="primary">tatB</name>
    <name evidence="12" type="ORF">V3330_09300</name>
</gene>
<evidence type="ECO:0000256" key="8">
    <source>
        <dbReference type="ARBA" id="ARBA00023136"/>
    </source>
</evidence>
<dbReference type="InterPro" id="IPR018448">
    <property type="entry name" value="TatB"/>
</dbReference>
<name>A0AAW9R8S3_9GAMM</name>
<dbReference type="Gene3D" id="1.20.5.3310">
    <property type="match status" value="1"/>
</dbReference>
<evidence type="ECO:0000313" key="13">
    <source>
        <dbReference type="Proteomes" id="UP001359886"/>
    </source>
</evidence>
<evidence type="ECO:0000256" key="1">
    <source>
        <dbReference type="ARBA" id="ARBA00004167"/>
    </source>
</evidence>
<dbReference type="Pfam" id="PF02416">
    <property type="entry name" value="TatA_B_E"/>
    <property type="match status" value="1"/>
</dbReference>
<evidence type="ECO:0000256" key="5">
    <source>
        <dbReference type="ARBA" id="ARBA00022927"/>
    </source>
</evidence>
<comment type="caution">
    <text evidence="12">The sequence shown here is derived from an EMBL/GenBank/DDBJ whole genome shotgun (WGS) entry which is preliminary data.</text>
</comment>
<organism evidence="12 13">
    <name type="scientific">Elongatibacter sediminis</name>
    <dbReference type="NCBI Taxonomy" id="3119006"/>
    <lineage>
        <taxon>Bacteria</taxon>
        <taxon>Pseudomonadati</taxon>
        <taxon>Pseudomonadota</taxon>
        <taxon>Gammaproteobacteria</taxon>
        <taxon>Chromatiales</taxon>
        <taxon>Wenzhouxiangellaceae</taxon>
        <taxon>Elongatibacter</taxon>
    </lineage>
</organism>
<evidence type="ECO:0000256" key="7">
    <source>
        <dbReference type="ARBA" id="ARBA00023010"/>
    </source>
</evidence>
<feature type="region of interest" description="Disordered" evidence="10">
    <location>
        <begin position="85"/>
        <end position="110"/>
    </location>
</feature>
<evidence type="ECO:0000313" key="12">
    <source>
        <dbReference type="EMBL" id="MEJ8567820.1"/>
    </source>
</evidence>
<reference evidence="12 13" key="1">
    <citation type="submission" date="2024-02" db="EMBL/GenBank/DDBJ databases">
        <title>A novel Wenzhouxiangellaceae bacterium, isolated from coastal sediments.</title>
        <authorList>
            <person name="Du Z.-J."/>
            <person name="Ye Y.-Q."/>
            <person name="Zhang X.-Y."/>
        </authorList>
    </citation>
    <scope>NUCLEOTIDE SEQUENCE [LARGE SCALE GENOMIC DNA]</scope>
    <source>
        <strain evidence="12 13">CH-27</strain>
    </source>
</reference>
<dbReference type="HAMAP" id="MF_00237">
    <property type="entry name" value="TatB"/>
    <property type="match status" value="1"/>
</dbReference>
<evidence type="ECO:0000256" key="2">
    <source>
        <dbReference type="ARBA" id="ARBA00022448"/>
    </source>
</evidence>
<keyword evidence="3 9" id="KW-1003">Cell membrane</keyword>
<keyword evidence="7 9" id="KW-0811">Translocation</keyword>
<comment type="subunit">
    <text evidence="9">The Tat system comprises two distinct complexes: a TatABC complex, containing multiple copies of TatA, TatB and TatC subunits, and a separate TatA complex, containing only TatA subunits. Substrates initially bind to the TatABC complex, which probably triggers association of the separate TatA complex to form the active translocon.</text>
</comment>
<keyword evidence="4 9" id="KW-0812">Transmembrane</keyword>
<dbReference type="PANTHER" id="PTHR33162">
    <property type="entry name" value="SEC-INDEPENDENT PROTEIN TRANSLOCASE PROTEIN TATA, CHLOROPLASTIC"/>
    <property type="match status" value="1"/>
</dbReference>
<dbReference type="EMBL" id="JAZHOG010000005">
    <property type="protein sequence ID" value="MEJ8567820.1"/>
    <property type="molecule type" value="Genomic_DNA"/>
</dbReference>
<evidence type="ECO:0000256" key="6">
    <source>
        <dbReference type="ARBA" id="ARBA00022989"/>
    </source>
</evidence>